<organism evidence="2 3">
    <name type="scientific">Pseudomassariella vexata</name>
    <dbReference type="NCBI Taxonomy" id="1141098"/>
    <lineage>
        <taxon>Eukaryota</taxon>
        <taxon>Fungi</taxon>
        <taxon>Dikarya</taxon>
        <taxon>Ascomycota</taxon>
        <taxon>Pezizomycotina</taxon>
        <taxon>Sordariomycetes</taxon>
        <taxon>Xylariomycetidae</taxon>
        <taxon>Amphisphaeriales</taxon>
        <taxon>Pseudomassariaceae</taxon>
        <taxon>Pseudomassariella</taxon>
    </lineage>
</organism>
<dbReference type="OrthoDB" id="5326237at2759"/>
<dbReference type="EMBL" id="MCFJ01000003">
    <property type="protein sequence ID" value="ORY68566.1"/>
    <property type="molecule type" value="Genomic_DNA"/>
</dbReference>
<dbReference type="InParanoid" id="A0A1Y2EBC9"/>
<gene>
    <name evidence="2" type="ORF">BCR38DRAFT_423640</name>
</gene>
<sequence length="115" mass="13293">MATNQPAKSSMQAKEDGDEEQLQQALKQLKLLHIKCRELRTAIPRILEQATCRSSPENFATVVLNTTTELRDFKTLYTNEESKRVLEQARKSREAQPKNIKPWRASDHPDWLDMA</sequence>
<dbReference type="Proteomes" id="UP000193689">
    <property type="component" value="Unassembled WGS sequence"/>
</dbReference>
<accession>A0A1Y2EBC9</accession>
<reference evidence="2 3" key="1">
    <citation type="submission" date="2016-07" db="EMBL/GenBank/DDBJ databases">
        <title>Pervasive Adenine N6-methylation of Active Genes in Fungi.</title>
        <authorList>
            <consortium name="DOE Joint Genome Institute"/>
            <person name="Mondo S.J."/>
            <person name="Dannebaum R.O."/>
            <person name="Kuo R.C."/>
            <person name="Labutti K."/>
            <person name="Haridas S."/>
            <person name="Kuo A."/>
            <person name="Salamov A."/>
            <person name="Ahrendt S.R."/>
            <person name="Lipzen A."/>
            <person name="Sullivan W."/>
            <person name="Andreopoulos W.B."/>
            <person name="Clum A."/>
            <person name="Lindquist E."/>
            <person name="Daum C."/>
            <person name="Ramamoorthy G.K."/>
            <person name="Gryganskyi A."/>
            <person name="Culley D."/>
            <person name="Magnuson J.K."/>
            <person name="James T.Y."/>
            <person name="O'Malley M.A."/>
            <person name="Stajich J.E."/>
            <person name="Spatafora J.W."/>
            <person name="Visel A."/>
            <person name="Grigoriev I.V."/>
        </authorList>
    </citation>
    <scope>NUCLEOTIDE SEQUENCE [LARGE SCALE GENOMIC DNA]</scope>
    <source>
        <strain evidence="2 3">CBS 129021</strain>
    </source>
</reference>
<dbReference type="RefSeq" id="XP_040718853.1">
    <property type="nucleotide sequence ID" value="XM_040859603.1"/>
</dbReference>
<comment type="caution">
    <text evidence="2">The sequence shown here is derived from an EMBL/GenBank/DDBJ whole genome shotgun (WGS) entry which is preliminary data.</text>
</comment>
<dbReference type="GeneID" id="63775815"/>
<protein>
    <submittedName>
        <fullName evidence="2">Uncharacterized protein</fullName>
    </submittedName>
</protein>
<evidence type="ECO:0000256" key="1">
    <source>
        <dbReference type="SAM" id="MobiDB-lite"/>
    </source>
</evidence>
<proteinExistence type="predicted"/>
<keyword evidence="3" id="KW-1185">Reference proteome</keyword>
<feature type="region of interest" description="Disordered" evidence="1">
    <location>
        <begin position="85"/>
        <end position="115"/>
    </location>
</feature>
<name>A0A1Y2EBC9_9PEZI</name>
<dbReference type="AlphaFoldDB" id="A0A1Y2EBC9"/>
<feature type="compositionally biased region" description="Basic and acidic residues" evidence="1">
    <location>
        <begin position="104"/>
        <end position="115"/>
    </location>
</feature>
<feature type="compositionally biased region" description="Basic and acidic residues" evidence="1">
    <location>
        <begin position="85"/>
        <end position="96"/>
    </location>
</feature>
<dbReference type="STRING" id="1141098.A0A1Y2EBC9"/>
<evidence type="ECO:0000313" key="2">
    <source>
        <dbReference type="EMBL" id="ORY68566.1"/>
    </source>
</evidence>
<evidence type="ECO:0000313" key="3">
    <source>
        <dbReference type="Proteomes" id="UP000193689"/>
    </source>
</evidence>